<name>A0A1Y3B0B7_EURMA</name>
<dbReference type="EMBL" id="MUJZ01051296">
    <property type="protein sequence ID" value="OTF73504.1"/>
    <property type="molecule type" value="Genomic_DNA"/>
</dbReference>
<keyword evidence="3" id="KW-1185">Reference proteome</keyword>
<reference evidence="2 3" key="1">
    <citation type="submission" date="2017-03" db="EMBL/GenBank/DDBJ databases">
        <title>Genome Survey of Euroglyphus maynei.</title>
        <authorList>
            <person name="Arlian L.G."/>
            <person name="Morgan M.S."/>
            <person name="Rider S.D."/>
        </authorList>
    </citation>
    <scope>NUCLEOTIDE SEQUENCE [LARGE SCALE GENOMIC DNA]</scope>
    <source>
        <strain evidence="2">Arlian Lab</strain>
        <tissue evidence="2">Whole body</tissue>
    </source>
</reference>
<dbReference type="Proteomes" id="UP000194236">
    <property type="component" value="Unassembled WGS sequence"/>
</dbReference>
<sequence>MNNNLRTTPYIICLNRFNTNVVDRKSFDGIRGGGGGGFDKGGTTSSTNGSGVNNTGNNGSTTGGGGNGGSNNKDKNFLCPNCGN</sequence>
<dbReference type="AlphaFoldDB" id="A0A1Y3B0B7"/>
<evidence type="ECO:0000256" key="1">
    <source>
        <dbReference type="SAM" id="MobiDB-lite"/>
    </source>
</evidence>
<proteinExistence type="predicted"/>
<feature type="compositionally biased region" description="Low complexity" evidence="1">
    <location>
        <begin position="41"/>
        <end position="60"/>
    </location>
</feature>
<organism evidence="2 3">
    <name type="scientific">Euroglyphus maynei</name>
    <name type="common">Mayne's house dust mite</name>
    <dbReference type="NCBI Taxonomy" id="6958"/>
    <lineage>
        <taxon>Eukaryota</taxon>
        <taxon>Metazoa</taxon>
        <taxon>Ecdysozoa</taxon>
        <taxon>Arthropoda</taxon>
        <taxon>Chelicerata</taxon>
        <taxon>Arachnida</taxon>
        <taxon>Acari</taxon>
        <taxon>Acariformes</taxon>
        <taxon>Sarcoptiformes</taxon>
        <taxon>Astigmata</taxon>
        <taxon>Psoroptidia</taxon>
        <taxon>Analgoidea</taxon>
        <taxon>Pyroglyphidae</taxon>
        <taxon>Pyroglyphinae</taxon>
        <taxon>Euroglyphus</taxon>
    </lineage>
</organism>
<feature type="compositionally biased region" description="Gly residues" evidence="1">
    <location>
        <begin position="30"/>
        <end position="40"/>
    </location>
</feature>
<gene>
    <name evidence="2" type="ORF">BLA29_013874</name>
</gene>
<comment type="caution">
    <text evidence="2">The sequence shown here is derived from an EMBL/GenBank/DDBJ whole genome shotgun (WGS) entry which is preliminary data.</text>
</comment>
<feature type="region of interest" description="Disordered" evidence="1">
    <location>
        <begin position="24"/>
        <end position="84"/>
    </location>
</feature>
<evidence type="ECO:0000313" key="3">
    <source>
        <dbReference type="Proteomes" id="UP000194236"/>
    </source>
</evidence>
<evidence type="ECO:0000313" key="2">
    <source>
        <dbReference type="EMBL" id="OTF73504.1"/>
    </source>
</evidence>
<feature type="non-terminal residue" evidence="2">
    <location>
        <position position="84"/>
    </location>
</feature>
<accession>A0A1Y3B0B7</accession>
<protein>
    <submittedName>
        <fullName evidence="2">Uncharacterized protein</fullName>
    </submittedName>
</protein>